<proteinExistence type="predicted"/>
<accession>A0A9D4MCP4</accession>
<sequence>MQGPNYVEHLNSDQRDVLQDILQNDKEHKSTMTEPSMTFVTCEQIANFVCRNTVNKKLDVFSKKIDKLEH</sequence>
<evidence type="ECO:0000313" key="2">
    <source>
        <dbReference type="Proteomes" id="UP000828390"/>
    </source>
</evidence>
<evidence type="ECO:0000313" key="1">
    <source>
        <dbReference type="EMBL" id="KAH3874203.1"/>
    </source>
</evidence>
<dbReference type="AlphaFoldDB" id="A0A9D4MCP4"/>
<keyword evidence="2" id="KW-1185">Reference proteome</keyword>
<name>A0A9D4MCP4_DREPO</name>
<gene>
    <name evidence="1" type="ORF">DPMN_037445</name>
</gene>
<dbReference type="EMBL" id="JAIWYP010000002">
    <property type="protein sequence ID" value="KAH3874203.1"/>
    <property type="molecule type" value="Genomic_DNA"/>
</dbReference>
<reference evidence="1" key="1">
    <citation type="journal article" date="2019" name="bioRxiv">
        <title>The Genome of the Zebra Mussel, Dreissena polymorpha: A Resource for Invasive Species Research.</title>
        <authorList>
            <person name="McCartney M.A."/>
            <person name="Auch B."/>
            <person name="Kono T."/>
            <person name="Mallez S."/>
            <person name="Zhang Y."/>
            <person name="Obille A."/>
            <person name="Becker A."/>
            <person name="Abrahante J.E."/>
            <person name="Garbe J."/>
            <person name="Badalamenti J.P."/>
            <person name="Herman A."/>
            <person name="Mangelson H."/>
            <person name="Liachko I."/>
            <person name="Sullivan S."/>
            <person name="Sone E.D."/>
            <person name="Koren S."/>
            <person name="Silverstein K.A.T."/>
            <person name="Beckman K.B."/>
            <person name="Gohl D.M."/>
        </authorList>
    </citation>
    <scope>NUCLEOTIDE SEQUENCE</scope>
    <source>
        <strain evidence="1">Duluth1</strain>
        <tissue evidence="1">Whole animal</tissue>
    </source>
</reference>
<reference evidence="1" key="2">
    <citation type="submission" date="2020-11" db="EMBL/GenBank/DDBJ databases">
        <authorList>
            <person name="McCartney M.A."/>
            <person name="Auch B."/>
            <person name="Kono T."/>
            <person name="Mallez S."/>
            <person name="Becker A."/>
            <person name="Gohl D.M."/>
            <person name="Silverstein K.A.T."/>
            <person name="Koren S."/>
            <person name="Bechman K.B."/>
            <person name="Herman A."/>
            <person name="Abrahante J.E."/>
            <person name="Garbe J."/>
        </authorList>
    </citation>
    <scope>NUCLEOTIDE SEQUENCE</scope>
    <source>
        <strain evidence="1">Duluth1</strain>
        <tissue evidence="1">Whole animal</tissue>
    </source>
</reference>
<comment type="caution">
    <text evidence="1">The sequence shown here is derived from an EMBL/GenBank/DDBJ whole genome shotgun (WGS) entry which is preliminary data.</text>
</comment>
<dbReference type="Proteomes" id="UP000828390">
    <property type="component" value="Unassembled WGS sequence"/>
</dbReference>
<organism evidence="1 2">
    <name type="scientific">Dreissena polymorpha</name>
    <name type="common">Zebra mussel</name>
    <name type="synonym">Mytilus polymorpha</name>
    <dbReference type="NCBI Taxonomy" id="45954"/>
    <lineage>
        <taxon>Eukaryota</taxon>
        <taxon>Metazoa</taxon>
        <taxon>Spiralia</taxon>
        <taxon>Lophotrochozoa</taxon>
        <taxon>Mollusca</taxon>
        <taxon>Bivalvia</taxon>
        <taxon>Autobranchia</taxon>
        <taxon>Heteroconchia</taxon>
        <taxon>Euheterodonta</taxon>
        <taxon>Imparidentia</taxon>
        <taxon>Neoheterodontei</taxon>
        <taxon>Myida</taxon>
        <taxon>Dreissenoidea</taxon>
        <taxon>Dreissenidae</taxon>
        <taxon>Dreissena</taxon>
    </lineage>
</organism>
<protein>
    <submittedName>
        <fullName evidence="1">Uncharacterized protein</fullName>
    </submittedName>
</protein>